<dbReference type="PROSITE" id="PS00973">
    <property type="entry name" value="USP_2"/>
    <property type="match status" value="1"/>
</dbReference>
<evidence type="ECO:0000256" key="6">
    <source>
        <dbReference type="RuleBase" id="RU366025"/>
    </source>
</evidence>
<dbReference type="InterPro" id="IPR001607">
    <property type="entry name" value="Znf_UBP"/>
</dbReference>
<evidence type="ECO:0000259" key="8">
    <source>
        <dbReference type="PROSITE" id="PS50271"/>
    </source>
</evidence>
<keyword evidence="4" id="KW-0862">Zinc</keyword>
<feature type="domain" description="UBP-type" evidence="8">
    <location>
        <begin position="1"/>
        <end position="101"/>
    </location>
</feature>
<dbReference type="EMBL" id="OA882677">
    <property type="protein sequence ID" value="CAD7276495.1"/>
    <property type="molecule type" value="Genomic_DNA"/>
</dbReference>
<dbReference type="Proteomes" id="UP000678499">
    <property type="component" value="Unassembled WGS sequence"/>
</dbReference>
<protein>
    <recommendedName>
        <fullName evidence="6">Ubiquitin carboxyl-terminal hydrolase</fullName>
        <ecNumber evidence="6">3.4.19.12</ecNumber>
    </recommendedName>
</protein>
<sequence length="594" mass="67084">MECAHVQSAVHITAVNGKTWTCMEQNCGTTEGVWLCTFCGQFYCGRYVKQHMLKHHLRKGKHCVCMDPRSLSAFCYECDDFVVNDSNDKKLHKLRKCLAKQTVKMEDVEESGEIPNWRSVRRSKRLSAGLKKEFKLKLKEPRPPVVNGKRMKMKEELNHKPPKTHGVGLRNLGNTCFMNAVLQSLSNIKEFRSYFKQLPSLEEVILSRNSGRRRSSSHDTKDKSTGLEDGLMVEELRKILAALWEGNGKNPISPDSLCNVIWKLIPRFRGYQQQDAHEFLLCILDHLDWELRSLGPGKLQEVASLQGLQGGSQCAGSLNASVLSCSSVSSLSSCANPSDPVVSRSGNSWGGYSSSSSCFNLRYRDCLVKLYSGTKNQSSIVTSIFSGTLQSKLKCLSCHHESKIHEAFLDLSLDIPDTLAQRKNRSKENNQNTPICDLSDCLLLFMRRENLEDNEWYNCPGCKGKHPSTKKFLIHCLPNVLILHLKRFRWSGVAQSKIDAFVKFPLKALDMSEYIMNNVPETRCSKLGSNLFDLAAVIVHHGLWAGTGHYTAFTLNEGNWYHFNDSNVQVTDEGTVAASKAYILFYVCREFRVM</sequence>
<dbReference type="InterPro" id="IPR018200">
    <property type="entry name" value="USP_CS"/>
</dbReference>
<evidence type="ECO:0000313" key="10">
    <source>
        <dbReference type="Proteomes" id="UP000678499"/>
    </source>
</evidence>
<evidence type="ECO:0000256" key="5">
    <source>
        <dbReference type="PROSITE-ProRule" id="PRU00502"/>
    </source>
</evidence>
<evidence type="ECO:0000256" key="2">
    <source>
        <dbReference type="ARBA" id="ARBA00022723"/>
    </source>
</evidence>
<dbReference type="PROSITE" id="PS50271">
    <property type="entry name" value="ZF_UBP"/>
    <property type="match status" value="1"/>
</dbReference>
<dbReference type="InterPro" id="IPR038765">
    <property type="entry name" value="Papain-like_cys_pep_sf"/>
</dbReference>
<dbReference type="Gene3D" id="3.30.40.10">
    <property type="entry name" value="Zinc/RING finger domain, C3HC4 (zinc finger)"/>
    <property type="match status" value="1"/>
</dbReference>
<keyword evidence="6" id="KW-0788">Thiol protease</keyword>
<dbReference type="AlphaFoldDB" id="A0A7R9BK03"/>
<dbReference type="PROSITE" id="PS50235">
    <property type="entry name" value="USP_3"/>
    <property type="match status" value="1"/>
</dbReference>
<evidence type="ECO:0000313" key="9">
    <source>
        <dbReference type="EMBL" id="CAD7276495.1"/>
    </source>
</evidence>
<dbReference type="GO" id="GO:0016579">
    <property type="term" value="P:protein deubiquitination"/>
    <property type="evidence" value="ECO:0007669"/>
    <property type="project" value="InterPro"/>
</dbReference>
<dbReference type="InterPro" id="IPR001394">
    <property type="entry name" value="Peptidase_C19_UCH"/>
</dbReference>
<comment type="similarity">
    <text evidence="6">Belongs to the peptidase C19 family.</text>
</comment>
<keyword evidence="3 5" id="KW-0863">Zinc-finger</keyword>
<gene>
    <name evidence="9" type="ORF">NMOB1V02_LOCUS4256</name>
</gene>
<dbReference type="SUPFAM" id="SSF57850">
    <property type="entry name" value="RING/U-box"/>
    <property type="match status" value="1"/>
</dbReference>
<keyword evidence="6" id="KW-0833">Ubl conjugation pathway</keyword>
<dbReference type="SUPFAM" id="SSF54001">
    <property type="entry name" value="Cysteine proteinases"/>
    <property type="match status" value="1"/>
</dbReference>
<dbReference type="SMART" id="SM00290">
    <property type="entry name" value="ZnF_UBP"/>
    <property type="match status" value="1"/>
</dbReference>
<dbReference type="InterPro" id="IPR050185">
    <property type="entry name" value="Ub_carboxyl-term_hydrolase"/>
</dbReference>
<evidence type="ECO:0000256" key="4">
    <source>
        <dbReference type="ARBA" id="ARBA00022833"/>
    </source>
</evidence>
<dbReference type="Pfam" id="PF00443">
    <property type="entry name" value="UCH"/>
    <property type="match status" value="1"/>
</dbReference>
<proteinExistence type="inferred from homology"/>
<evidence type="ECO:0000259" key="7">
    <source>
        <dbReference type="PROSITE" id="PS50235"/>
    </source>
</evidence>
<evidence type="ECO:0000256" key="3">
    <source>
        <dbReference type="ARBA" id="ARBA00022771"/>
    </source>
</evidence>
<dbReference type="InterPro" id="IPR028889">
    <property type="entry name" value="USP"/>
</dbReference>
<keyword evidence="6" id="KW-0645">Protease</keyword>
<dbReference type="PANTHER" id="PTHR21646:SF19">
    <property type="entry name" value="UBIQUITIN CARBOXYL-TERMINAL HYDROLASE 3"/>
    <property type="match status" value="1"/>
</dbReference>
<evidence type="ECO:0000256" key="1">
    <source>
        <dbReference type="ARBA" id="ARBA00000707"/>
    </source>
</evidence>
<dbReference type="EC" id="3.4.19.12" evidence="6"/>
<dbReference type="GO" id="GO:0004843">
    <property type="term" value="F:cysteine-type deubiquitinase activity"/>
    <property type="evidence" value="ECO:0007669"/>
    <property type="project" value="UniProtKB-UniRule"/>
</dbReference>
<dbReference type="EMBL" id="CAJPEX010000640">
    <property type="protein sequence ID" value="CAG0916647.1"/>
    <property type="molecule type" value="Genomic_DNA"/>
</dbReference>
<keyword evidence="10" id="KW-1185">Reference proteome</keyword>
<organism evidence="9">
    <name type="scientific">Notodromas monacha</name>
    <dbReference type="NCBI Taxonomy" id="399045"/>
    <lineage>
        <taxon>Eukaryota</taxon>
        <taxon>Metazoa</taxon>
        <taxon>Ecdysozoa</taxon>
        <taxon>Arthropoda</taxon>
        <taxon>Crustacea</taxon>
        <taxon>Oligostraca</taxon>
        <taxon>Ostracoda</taxon>
        <taxon>Podocopa</taxon>
        <taxon>Podocopida</taxon>
        <taxon>Cypridocopina</taxon>
        <taxon>Cypridoidea</taxon>
        <taxon>Cyprididae</taxon>
        <taxon>Notodromas</taxon>
    </lineage>
</organism>
<dbReference type="Pfam" id="PF02148">
    <property type="entry name" value="zf-UBP"/>
    <property type="match status" value="1"/>
</dbReference>
<dbReference type="GO" id="GO:0008270">
    <property type="term" value="F:zinc ion binding"/>
    <property type="evidence" value="ECO:0007669"/>
    <property type="project" value="UniProtKB-KW"/>
</dbReference>
<dbReference type="OrthoDB" id="27652at2759"/>
<dbReference type="GO" id="GO:0006508">
    <property type="term" value="P:proteolysis"/>
    <property type="evidence" value="ECO:0007669"/>
    <property type="project" value="UniProtKB-KW"/>
</dbReference>
<dbReference type="PANTHER" id="PTHR21646">
    <property type="entry name" value="UBIQUITIN CARBOXYL-TERMINAL HYDROLASE"/>
    <property type="match status" value="1"/>
</dbReference>
<reference evidence="9" key="1">
    <citation type="submission" date="2020-11" db="EMBL/GenBank/DDBJ databases">
        <authorList>
            <person name="Tran Van P."/>
        </authorList>
    </citation>
    <scope>NUCLEOTIDE SEQUENCE</scope>
</reference>
<comment type="catalytic activity">
    <reaction evidence="1 6">
        <text>Thiol-dependent hydrolysis of ester, thioester, amide, peptide and isopeptide bonds formed by the C-terminal Gly of ubiquitin (a 76-residue protein attached to proteins as an intracellular targeting signal).</text>
        <dbReference type="EC" id="3.4.19.12"/>
    </reaction>
</comment>
<feature type="domain" description="USP" evidence="7">
    <location>
        <begin position="167"/>
        <end position="589"/>
    </location>
</feature>
<dbReference type="Gene3D" id="3.90.70.10">
    <property type="entry name" value="Cysteine proteinases"/>
    <property type="match status" value="1"/>
</dbReference>
<keyword evidence="2" id="KW-0479">Metal-binding</keyword>
<dbReference type="InterPro" id="IPR013083">
    <property type="entry name" value="Znf_RING/FYVE/PHD"/>
</dbReference>
<dbReference type="PROSITE" id="PS00972">
    <property type="entry name" value="USP_1"/>
    <property type="match status" value="1"/>
</dbReference>
<name>A0A7R9BK03_9CRUS</name>
<accession>A0A7R9BK03</accession>
<keyword evidence="6" id="KW-0378">Hydrolase</keyword>